<evidence type="ECO:0000256" key="2">
    <source>
        <dbReference type="SAM" id="MobiDB-lite"/>
    </source>
</evidence>
<evidence type="ECO:0000256" key="3">
    <source>
        <dbReference type="SAM" id="Phobius"/>
    </source>
</evidence>
<reference evidence="4" key="1">
    <citation type="journal article" date="2023" name="GigaByte">
        <title>Genome assembly of the bearded iris, Iris pallida Lam.</title>
        <authorList>
            <person name="Bruccoleri R.E."/>
            <person name="Oakeley E.J."/>
            <person name="Faust A.M.E."/>
            <person name="Altorfer M."/>
            <person name="Dessus-Babus S."/>
            <person name="Burckhardt D."/>
            <person name="Oertli M."/>
            <person name="Naumann U."/>
            <person name="Petersen F."/>
            <person name="Wong J."/>
        </authorList>
    </citation>
    <scope>NUCLEOTIDE SEQUENCE</scope>
    <source>
        <strain evidence="4">GSM-AAB239-AS_SAM_17_03QT</strain>
    </source>
</reference>
<accession>A0AAX6F651</accession>
<organism evidence="4 5">
    <name type="scientific">Iris pallida</name>
    <name type="common">Sweet iris</name>
    <dbReference type="NCBI Taxonomy" id="29817"/>
    <lineage>
        <taxon>Eukaryota</taxon>
        <taxon>Viridiplantae</taxon>
        <taxon>Streptophyta</taxon>
        <taxon>Embryophyta</taxon>
        <taxon>Tracheophyta</taxon>
        <taxon>Spermatophyta</taxon>
        <taxon>Magnoliopsida</taxon>
        <taxon>Liliopsida</taxon>
        <taxon>Asparagales</taxon>
        <taxon>Iridaceae</taxon>
        <taxon>Iridoideae</taxon>
        <taxon>Irideae</taxon>
        <taxon>Iris</taxon>
    </lineage>
</organism>
<keyword evidence="3" id="KW-1133">Transmembrane helix</keyword>
<evidence type="ECO:0000313" key="5">
    <source>
        <dbReference type="Proteomes" id="UP001140949"/>
    </source>
</evidence>
<evidence type="ECO:0000256" key="1">
    <source>
        <dbReference type="SAM" id="Coils"/>
    </source>
</evidence>
<feature type="transmembrane region" description="Helical" evidence="3">
    <location>
        <begin position="73"/>
        <end position="96"/>
    </location>
</feature>
<dbReference type="Proteomes" id="UP001140949">
    <property type="component" value="Unassembled WGS sequence"/>
</dbReference>
<keyword evidence="1" id="KW-0175">Coiled coil</keyword>
<feature type="region of interest" description="Disordered" evidence="2">
    <location>
        <begin position="1"/>
        <end position="21"/>
    </location>
</feature>
<feature type="transmembrane region" description="Helical" evidence="3">
    <location>
        <begin position="102"/>
        <end position="125"/>
    </location>
</feature>
<proteinExistence type="predicted"/>
<feature type="coiled-coil region" evidence="1">
    <location>
        <begin position="33"/>
        <end position="67"/>
    </location>
</feature>
<dbReference type="AlphaFoldDB" id="A0AAX6F651"/>
<keyword evidence="3" id="KW-0472">Membrane</keyword>
<protein>
    <recommendedName>
        <fullName evidence="6">Polyadenylate-binding protein 2</fullName>
    </recommendedName>
</protein>
<keyword evidence="3" id="KW-0812">Transmembrane</keyword>
<gene>
    <name evidence="4" type="ORF">M6B38_151320</name>
</gene>
<comment type="caution">
    <text evidence="4">The sequence shown here is derived from an EMBL/GenBank/DDBJ whole genome shotgun (WGS) entry which is preliminary data.</text>
</comment>
<evidence type="ECO:0008006" key="6">
    <source>
        <dbReference type="Google" id="ProtNLM"/>
    </source>
</evidence>
<reference evidence="4" key="2">
    <citation type="submission" date="2023-04" db="EMBL/GenBank/DDBJ databases">
        <authorList>
            <person name="Bruccoleri R.E."/>
            <person name="Oakeley E.J."/>
            <person name="Faust A.-M."/>
            <person name="Dessus-Babus S."/>
            <person name="Altorfer M."/>
            <person name="Burckhardt D."/>
            <person name="Oertli M."/>
            <person name="Naumann U."/>
            <person name="Petersen F."/>
            <person name="Wong J."/>
        </authorList>
    </citation>
    <scope>NUCLEOTIDE SEQUENCE</scope>
    <source>
        <strain evidence="4">GSM-AAB239-AS_SAM_17_03QT</strain>
        <tissue evidence="4">Leaf</tissue>
    </source>
</reference>
<name>A0AAX6F651_IRIPA</name>
<sequence length="134" mass="15514">MEAEEHEFYGGEIPDEDAYTNTDVDMTRASDADAVKLQELDEMKKRLKEMEEEAAALREMQAKVEKEMGAGQGLFPLIYSFRVSKSIIGFFCFLHVAVRIRLINLMVVQNLLIRVWSCLMLVYFWRIKGLDATR</sequence>
<keyword evidence="5" id="KW-1185">Reference proteome</keyword>
<dbReference type="EMBL" id="JANAVB010031417">
    <property type="protein sequence ID" value="KAJ6811910.1"/>
    <property type="molecule type" value="Genomic_DNA"/>
</dbReference>
<evidence type="ECO:0000313" key="4">
    <source>
        <dbReference type="EMBL" id="KAJ6811910.1"/>
    </source>
</evidence>